<accession>A0A8H4XIW5</accession>
<organism evidence="1 2">
    <name type="scientific">Fusarium zealandicum</name>
    <dbReference type="NCBI Taxonomy" id="1053134"/>
    <lineage>
        <taxon>Eukaryota</taxon>
        <taxon>Fungi</taxon>
        <taxon>Dikarya</taxon>
        <taxon>Ascomycota</taxon>
        <taxon>Pezizomycotina</taxon>
        <taxon>Sordariomycetes</taxon>
        <taxon>Hypocreomycetidae</taxon>
        <taxon>Hypocreales</taxon>
        <taxon>Nectriaceae</taxon>
        <taxon>Fusarium</taxon>
        <taxon>Fusarium staphyleae species complex</taxon>
    </lineage>
</organism>
<keyword evidence="2" id="KW-1185">Reference proteome</keyword>
<dbReference type="Proteomes" id="UP000635477">
    <property type="component" value="Unassembled WGS sequence"/>
</dbReference>
<reference evidence="1" key="1">
    <citation type="journal article" date="2020" name="BMC Genomics">
        <title>Correction to: Identification and distribution of gene clusters required for synthesis of sphingolipid metabolism inhibitors in diverse species of the filamentous fungus Fusarium.</title>
        <authorList>
            <person name="Kim H.S."/>
            <person name="Lohmar J.M."/>
            <person name="Busman M."/>
            <person name="Brown D.W."/>
            <person name="Naumann T.A."/>
            <person name="Divon H.H."/>
            <person name="Lysoe E."/>
            <person name="Uhlig S."/>
            <person name="Proctor R.H."/>
        </authorList>
    </citation>
    <scope>NUCLEOTIDE SEQUENCE</scope>
    <source>
        <strain evidence="1">NRRL 22465</strain>
    </source>
</reference>
<evidence type="ECO:0000313" key="2">
    <source>
        <dbReference type="Proteomes" id="UP000635477"/>
    </source>
</evidence>
<sequence>MALSRADLEALAATHVRDPIPLETLTP</sequence>
<evidence type="ECO:0000313" key="1">
    <source>
        <dbReference type="EMBL" id="KAF4977046.1"/>
    </source>
</evidence>
<protein>
    <submittedName>
        <fullName evidence="1">Uncharacterized protein</fullName>
    </submittedName>
</protein>
<dbReference type="AlphaFoldDB" id="A0A8H4XIW5"/>
<comment type="caution">
    <text evidence="1">The sequence shown here is derived from an EMBL/GenBank/DDBJ whole genome shotgun (WGS) entry which is preliminary data.</text>
</comment>
<dbReference type="EMBL" id="JABEYC010000463">
    <property type="protein sequence ID" value="KAF4977046.1"/>
    <property type="molecule type" value="Genomic_DNA"/>
</dbReference>
<gene>
    <name evidence="1" type="ORF">FZEAL_6363</name>
</gene>
<reference evidence="1" key="2">
    <citation type="submission" date="2020-05" db="EMBL/GenBank/DDBJ databases">
        <authorList>
            <person name="Kim H.-S."/>
            <person name="Proctor R.H."/>
            <person name="Brown D.W."/>
        </authorList>
    </citation>
    <scope>NUCLEOTIDE SEQUENCE</scope>
    <source>
        <strain evidence="1">NRRL 22465</strain>
    </source>
</reference>
<name>A0A8H4XIW5_9HYPO</name>
<proteinExistence type="predicted"/>
<feature type="non-terminal residue" evidence="1">
    <location>
        <position position="27"/>
    </location>
</feature>